<dbReference type="PROSITE" id="PS00092">
    <property type="entry name" value="N6_MTASE"/>
    <property type="match status" value="1"/>
</dbReference>
<dbReference type="AlphaFoldDB" id="A0AB33J109"/>
<dbReference type="EMBL" id="AP035787">
    <property type="protein sequence ID" value="BFO75648.1"/>
    <property type="molecule type" value="Genomic_DNA"/>
</dbReference>
<keyword evidence="1 6" id="KW-0963">Cytoplasm</keyword>
<comment type="similarity">
    <text evidence="6">Belongs to the methyltransferase superfamily. tRNA (adenine-N(6)-)-methyltransferase family.</text>
</comment>
<name>A0AB33J109_9BACT</name>
<organism evidence="8">
    <name type="scientific">Prevotella sp. GTC17259</name>
    <dbReference type="NCBI Taxonomy" id="3236795"/>
    <lineage>
        <taxon>Bacteria</taxon>
        <taxon>Pseudomonadati</taxon>
        <taxon>Bacteroidota</taxon>
        <taxon>Bacteroidia</taxon>
        <taxon>Bacteroidales</taxon>
        <taxon>Prevotellaceae</taxon>
        <taxon>Prevotella</taxon>
    </lineage>
</organism>
<dbReference type="CDD" id="cd02440">
    <property type="entry name" value="AdoMet_MTases"/>
    <property type="match status" value="1"/>
</dbReference>
<evidence type="ECO:0000256" key="3">
    <source>
        <dbReference type="ARBA" id="ARBA00022679"/>
    </source>
</evidence>
<dbReference type="GO" id="GO:0016430">
    <property type="term" value="F:tRNA (adenine-N6)-methyltransferase activity"/>
    <property type="evidence" value="ECO:0007669"/>
    <property type="project" value="UniProtKB-UniRule"/>
</dbReference>
<dbReference type="SUPFAM" id="SSF53335">
    <property type="entry name" value="S-adenosyl-L-methionine-dependent methyltransferases"/>
    <property type="match status" value="1"/>
</dbReference>
<feature type="domain" description="Methyltransferase small" evidence="7">
    <location>
        <begin position="40"/>
        <end position="160"/>
    </location>
</feature>
<proteinExistence type="inferred from homology"/>
<dbReference type="InterPro" id="IPR050210">
    <property type="entry name" value="tRNA_Adenine-N(6)_MTase"/>
</dbReference>
<comment type="catalytic activity">
    <reaction evidence="6">
        <text>adenosine(37) in tRNA1(Val) + S-adenosyl-L-methionine = N(6)-methyladenosine(37) in tRNA1(Val) + S-adenosyl-L-homocysteine + H(+)</text>
        <dbReference type="Rhea" id="RHEA:43160"/>
        <dbReference type="Rhea" id="RHEA-COMP:10369"/>
        <dbReference type="Rhea" id="RHEA-COMP:10370"/>
        <dbReference type="ChEBI" id="CHEBI:15378"/>
        <dbReference type="ChEBI" id="CHEBI:57856"/>
        <dbReference type="ChEBI" id="CHEBI:59789"/>
        <dbReference type="ChEBI" id="CHEBI:74411"/>
        <dbReference type="ChEBI" id="CHEBI:74449"/>
        <dbReference type="EC" id="2.1.1.223"/>
    </reaction>
</comment>
<evidence type="ECO:0000256" key="4">
    <source>
        <dbReference type="ARBA" id="ARBA00022691"/>
    </source>
</evidence>
<evidence type="ECO:0000256" key="2">
    <source>
        <dbReference type="ARBA" id="ARBA00022603"/>
    </source>
</evidence>
<accession>A0AB33J109</accession>
<keyword evidence="4 6" id="KW-0949">S-adenosyl-L-methionine</keyword>
<evidence type="ECO:0000256" key="5">
    <source>
        <dbReference type="ARBA" id="ARBA00022694"/>
    </source>
</evidence>
<comment type="subcellular location">
    <subcellularLocation>
        <location evidence="6">Cytoplasm</location>
    </subcellularLocation>
</comment>
<dbReference type="GO" id="GO:0032259">
    <property type="term" value="P:methylation"/>
    <property type="evidence" value="ECO:0007669"/>
    <property type="project" value="UniProtKB-KW"/>
</dbReference>
<dbReference type="InterPro" id="IPR002052">
    <property type="entry name" value="DNA_methylase_N6_adenine_CS"/>
</dbReference>
<dbReference type="GO" id="GO:0005737">
    <property type="term" value="C:cytoplasm"/>
    <property type="evidence" value="ECO:0007669"/>
    <property type="project" value="UniProtKB-SubCell"/>
</dbReference>
<gene>
    <name evidence="8" type="ORF">GTC17259_06980</name>
</gene>
<dbReference type="GO" id="GO:0003676">
    <property type="term" value="F:nucleic acid binding"/>
    <property type="evidence" value="ECO:0007669"/>
    <property type="project" value="InterPro"/>
</dbReference>
<dbReference type="GO" id="GO:0008033">
    <property type="term" value="P:tRNA processing"/>
    <property type="evidence" value="ECO:0007669"/>
    <property type="project" value="UniProtKB-UniRule"/>
</dbReference>
<protein>
    <recommendedName>
        <fullName evidence="6">tRNA1(Val) (adenine(37)-N6)-methyltransferase</fullName>
        <ecNumber evidence="6">2.1.1.223</ecNumber>
    </recommendedName>
    <alternativeName>
        <fullName evidence="6">tRNA m6A37 methyltransferase</fullName>
    </alternativeName>
</protein>
<evidence type="ECO:0000256" key="1">
    <source>
        <dbReference type="ARBA" id="ARBA00022490"/>
    </source>
</evidence>
<dbReference type="Pfam" id="PF05175">
    <property type="entry name" value="MTS"/>
    <property type="match status" value="1"/>
</dbReference>
<dbReference type="PANTHER" id="PTHR47739:SF1">
    <property type="entry name" value="TRNA1(VAL) (ADENINE(37)-N6)-METHYLTRANSFERASE"/>
    <property type="match status" value="1"/>
</dbReference>
<dbReference type="InterPro" id="IPR029063">
    <property type="entry name" value="SAM-dependent_MTases_sf"/>
</dbReference>
<keyword evidence="2 6" id="KW-0489">Methyltransferase</keyword>
<keyword evidence="5 6" id="KW-0819">tRNA processing</keyword>
<reference evidence="8" key="1">
    <citation type="submission" date="2024-07" db="EMBL/GenBank/DDBJ databases">
        <title>Complete genome sequence of Prevotella sp. YM-2024 GTC17259.</title>
        <authorList>
            <person name="Hayashi M."/>
            <person name="Muto Y."/>
            <person name="Tanaka K."/>
            <person name="Niwa H."/>
        </authorList>
    </citation>
    <scope>NUCLEOTIDE SEQUENCE</scope>
    <source>
        <strain evidence="8">GTC17259</strain>
    </source>
</reference>
<dbReference type="InterPro" id="IPR007848">
    <property type="entry name" value="Small_mtfrase_dom"/>
</dbReference>
<evidence type="ECO:0000313" key="8">
    <source>
        <dbReference type="EMBL" id="BFO75648.1"/>
    </source>
</evidence>
<sequence>MGCMKHDSFTFKQFVVRQERCAMKVGTDGVLLGAWGIGGKRILDIGTGTGLIALMMAQRFPESMVDGVEIDTEAYSQALDNIGASPFSTQINLHNVSLQEYQAECKYDAVVSNPPFFINALKAPDSSRSMARHADTLTYEDLFYHARRLLTEDGKFSVIIPVENVEKFLSTSSLSGFYVSREILIKTIQRKAPKRYLLEFVLHQPESVEKALVTLADEGGERSEWYEHLTKDFYL</sequence>
<evidence type="ECO:0000259" key="7">
    <source>
        <dbReference type="Pfam" id="PF05175"/>
    </source>
</evidence>
<dbReference type="Gene3D" id="3.40.50.150">
    <property type="entry name" value="Vaccinia Virus protein VP39"/>
    <property type="match status" value="1"/>
</dbReference>
<dbReference type="PANTHER" id="PTHR47739">
    <property type="entry name" value="TRNA1(VAL) (ADENINE(37)-N6)-METHYLTRANSFERASE"/>
    <property type="match status" value="1"/>
</dbReference>
<dbReference type="EC" id="2.1.1.223" evidence="6"/>
<evidence type="ECO:0000256" key="6">
    <source>
        <dbReference type="HAMAP-Rule" id="MF_01872"/>
    </source>
</evidence>
<dbReference type="InterPro" id="IPR022882">
    <property type="entry name" value="tRNA_adenine-N6_MeTrfase"/>
</dbReference>
<dbReference type="HAMAP" id="MF_01872">
    <property type="entry name" value="tRNA_methyltr_YfiC"/>
    <property type="match status" value="1"/>
</dbReference>
<keyword evidence="3 6" id="KW-0808">Transferase</keyword>
<comment type="function">
    <text evidence="6">Specifically methylates the adenine in position 37 of tRNA(1)(Val) (anticodon cmo5UAC).</text>
</comment>
<dbReference type="PRINTS" id="PR00507">
    <property type="entry name" value="N12N6MTFRASE"/>
</dbReference>